<dbReference type="EMBL" id="BTGU01000038">
    <property type="protein sequence ID" value="GMN51664.1"/>
    <property type="molecule type" value="Genomic_DNA"/>
</dbReference>
<accession>A0AA88AFL8</accession>
<name>A0AA88AFL8_FICCA</name>
<feature type="region of interest" description="Disordered" evidence="1">
    <location>
        <begin position="53"/>
        <end position="81"/>
    </location>
</feature>
<comment type="caution">
    <text evidence="2">The sequence shown here is derived from an EMBL/GenBank/DDBJ whole genome shotgun (WGS) entry which is preliminary data.</text>
</comment>
<evidence type="ECO:0000256" key="1">
    <source>
        <dbReference type="SAM" id="MobiDB-lite"/>
    </source>
</evidence>
<gene>
    <name evidence="2" type="ORF">TIFTF001_020819</name>
</gene>
<organism evidence="2 3">
    <name type="scientific">Ficus carica</name>
    <name type="common">Common fig</name>
    <dbReference type="NCBI Taxonomy" id="3494"/>
    <lineage>
        <taxon>Eukaryota</taxon>
        <taxon>Viridiplantae</taxon>
        <taxon>Streptophyta</taxon>
        <taxon>Embryophyta</taxon>
        <taxon>Tracheophyta</taxon>
        <taxon>Spermatophyta</taxon>
        <taxon>Magnoliopsida</taxon>
        <taxon>eudicotyledons</taxon>
        <taxon>Gunneridae</taxon>
        <taxon>Pentapetalae</taxon>
        <taxon>rosids</taxon>
        <taxon>fabids</taxon>
        <taxon>Rosales</taxon>
        <taxon>Moraceae</taxon>
        <taxon>Ficeae</taxon>
        <taxon>Ficus</taxon>
    </lineage>
</organism>
<proteinExistence type="predicted"/>
<feature type="compositionally biased region" description="Basic and acidic residues" evidence="1">
    <location>
        <begin position="24"/>
        <end position="38"/>
    </location>
</feature>
<feature type="compositionally biased region" description="Polar residues" evidence="1">
    <location>
        <begin position="59"/>
        <end position="70"/>
    </location>
</feature>
<sequence>MRPSPSEQKKENFSSLRLKFSQETNRKARSENRRKAEEECTYLNRRKRTIPEISFGAPWSTSSSEKNQSPWGKGKGEGKAGGSRFSFPVFRRFQSSENVKIFPSVFSLAEGEGARERGRKEGILRTDGKWVGDNRTRETTVLCSDVVLVLWLSCSNGKWRLKR</sequence>
<reference evidence="2" key="1">
    <citation type="submission" date="2023-07" db="EMBL/GenBank/DDBJ databases">
        <title>draft genome sequence of fig (Ficus carica).</title>
        <authorList>
            <person name="Takahashi T."/>
            <person name="Nishimura K."/>
        </authorList>
    </citation>
    <scope>NUCLEOTIDE SEQUENCE</scope>
</reference>
<dbReference type="Proteomes" id="UP001187192">
    <property type="component" value="Unassembled WGS sequence"/>
</dbReference>
<evidence type="ECO:0000313" key="3">
    <source>
        <dbReference type="Proteomes" id="UP001187192"/>
    </source>
</evidence>
<keyword evidence="3" id="KW-1185">Reference proteome</keyword>
<protein>
    <submittedName>
        <fullName evidence="2">Uncharacterized protein</fullName>
    </submittedName>
</protein>
<feature type="region of interest" description="Disordered" evidence="1">
    <location>
        <begin position="1"/>
        <end position="38"/>
    </location>
</feature>
<dbReference type="AlphaFoldDB" id="A0AA88AFL8"/>
<evidence type="ECO:0000313" key="2">
    <source>
        <dbReference type="EMBL" id="GMN51664.1"/>
    </source>
</evidence>